<keyword evidence="3" id="KW-0862">Zinc</keyword>
<sequence length="341" mass="39270">MNDIISKIKELSILEVAQRLGIEVKGKKALCYTGHDKNPSLNFDDKKGLFNCFGCDEGGDQIRLVQSYLKISFKEALRWFYQEFQIHNSSLQKRSFTKPVKVAKLPEENLFVPNSEIYEYLLSKLTLSDKGREYLCKSRNFSDKILEELNIKDIPYPHSVFEDLKENWSIESLLNCGLCKKDPQGNAKFIWWDHVIIFPFLNLNHRIIYIQARRLNFKTSEAKYLNLLGVKPSLYNLTILAHLSDGEKIYLCEGVPDTISAIGLNLKAIGVLGANNFNYEYLDLLSNFQICAIPDMDNGGEIFLKNLRIAFDTIGKTVQLIKIPKPYKDLNEYFSKKDNRS</sequence>
<evidence type="ECO:0000256" key="1">
    <source>
        <dbReference type="ARBA" id="ARBA00022723"/>
    </source>
</evidence>
<dbReference type="Gene3D" id="3.90.580.10">
    <property type="entry name" value="Zinc finger, CHC2-type domain"/>
    <property type="match status" value="1"/>
</dbReference>
<dbReference type="InterPro" id="IPR037068">
    <property type="entry name" value="DNA_primase_core_N_sf"/>
</dbReference>
<dbReference type="PANTHER" id="PTHR30313">
    <property type="entry name" value="DNA PRIMASE"/>
    <property type="match status" value="1"/>
</dbReference>
<dbReference type="InterPro" id="IPR002694">
    <property type="entry name" value="Znf_CHC2"/>
</dbReference>
<dbReference type="Proteomes" id="UP000184028">
    <property type="component" value="Unassembled WGS sequence"/>
</dbReference>
<keyword evidence="2" id="KW-0863">Zinc-finger</keyword>
<dbReference type="PANTHER" id="PTHR30313:SF2">
    <property type="entry name" value="DNA PRIMASE"/>
    <property type="match status" value="1"/>
</dbReference>
<dbReference type="GO" id="GO:0003899">
    <property type="term" value="F:DNA-directed RNA polymerase activity"/>
    <property type="evidence" value="ECO:0007669"/>
    <property type="project" value="InterPro"/>
</dbReference>
<dbReference type="EMBL" id="FRBT01000001">
    <property type="protein sequence ID" value="SHL04580.1"/>
    <property type="molecule type" value="Genomic_DNA"/>
</dbReference>
<accession>A0A1M6XEZ3</accession>
<dbReference type="InterPro" id="IPR036977">
    <property type="entry name" value="DNA_primase_Znf_CHC2"/>
</dbReference>
<dbReference type="Gene3D" id="3.90.980.10">
    <property type="entry name" value="DNA primase, catalytic core, N-terminal domain"/>
    <property type="match status" value="1"/>
</dbReference>
<dbReference type="GO" id="GO:0003677">
    <property type="term" value="F:DNA binding"/>
    <property type="evidence" value="ECO:0007669"/>
    <property type="project" value="InterPro"/>
</dbReference>
<dbReference type="GO" id="GO:0006269">
    <property type="term" value="P:DNA replication, synthesis of primer"/>
    <property type="evidence" value="ECO:0007669"/>
    <property type="project" value="TreeGrafter"/>
</dbReference>
<evidence type="ECO:0000256" key="2">
    <source>
        <dbReference type="ARBA" id="ARBA00022771"/>
    </source>
</evidence>
<dbReference type="Pfam" id="PF01807">
    <property type="entry name" value="Zn_ribbon_DnaG"/>
    <property type="match status" value="1"/>
</dbReference>
<dbReference type="OrthoDB" id="9804281at2"/>
<evidence type="ECO:0000259" key="4">
    <source>
        <dbReference type="SMART" id="SM00400"/>
    </source>
</evidence>
<keyword evidence="1" id="KW-0479">Metal-binding</keyword>
<protein>
    <submittedName>
        <fullName evidence="5">DNA primase, catalytic core</fullName>
    </submittedName>
</protein>
<name>A0A1M6XEZ3_9FLAO</name>
<evidence type="ECO:0000313" key="5">
    <source>
        <dbReference type="EMBL" id="SHL04580.1"/>
    </source>
</evidence>
<dbReference type="InterPro" id="IPR050219">
    <property type="entry name" value="DnaG_primase"/>
</dbReference>
<organism evidence="5 6">
    <name type="scientific">Flavobacterium chilense</name>
    <dbReference type="NCBI Taxonomy" id="946677"/>
    <lineage>
        <taxon>Bacteria</taxon>
        <taxon>Pseudomonadati</taxon>
        <taxon>Bacteroidota</taxon>
        <taxon>Flavobacteriia</taxon>
        <taxon>Flavobacteriales</taxon>
        <taxon>Flavobacteriaceae</taxon>
        <taxon>Flavobacterium</taxon>
    </lineage>
</organism>
<dbReference type="SUPFAM" id="SSF56731">
    <property type="entry name" value="DNA primase core"/>
    <property type="match status" value="1"/>
</dbReference>
<keyword evidence="6" id="KW-1185">Reference proteome</keyword>
<evidence type="ECO:0000313" key="6">
    <source>
        <dbReference type="Proteomes" id="UP000184028"/>
    </source>
</evidence>
<dbReference type="SMART" id="SM00400">
    <property type="entry name" value="ZnF_CHCC"/>
    <property type="match status" value="1"/>
</dbReference>
<dbReference type="GO" id="GO:0008270">
    <property type="term" value="F:zinc ion binding"/>
    <property type="evidence" value="ECO:0007669"/>
    <property type="project" value="UniProtKB-KW"/>
</dbReference>
<dbReference type="Pfam" id="PF13155">
    <property type="entry name" value="Toprim_2"/>
    <property type="match status" value="1"/>
</dbReference>
<dbReference type="GO" id="GO:0005737">
    <property type="term" value="C:cytoplasm"/>
    <property type="evidence" value="ECO:0007669"/>
    <property type="project" value="TreeGrafter"/>
</dbReference>
<dbReference type="SUPFAM" id="SSF57783">
    <property type="entry name" value="Zinc beta-ribbon"/>
    <property type="match status" value="1"/>
</dbReference>
<proteinExistence type="predicted"/>
<gene>
    <name evidence="5" type="ORF">SAMN05444484_101115</name>
</gene>
<evidence type="ECO:0000256" key="3">
    <source>
        <dbReference type="ARBA" id="ARBA00022833"/>
    </source>
</evidence>
<dbReference type="STRING" id="946677.SAMN05444484_101115"/>
<feature type="domain" description="Zinc finger CHC2-type" evidence="4">
    <location>
        <begin position="27"/>
        <end position="81"/>
    </location>
</feature>
<dbReference type="Gene3D" id="3.40.1360.10">
    <property type="match status" value="1"/>
</dbReference>
<dbReference type="AlphaFoldDB" id="A0A1M6XEZ3"/>
<reference evidence="6" key="1">
    <citation type="submission" date="2016-11" db="EMBL/GenBank/DDBJ databases">
        <authorList>
            <person name="Varghese N."/>
            <person name="Submissions S."/>
        </authorList>
    </citation>
    <scope>NUCLEOTIDE SEQUENCE [LARGE SCALE GENOMIC DNA]</scope>
    <source>
        <strain evidence="6">DSM 24724</strain>
    </source>
</reference>
<dbReference type="RefSeq" id="WP_068843438.1">
    <property type="nucleotide sequence ID" value="NZ_FRBT01000001.1"/>
</dbReference>